<feature type="region of interest" description="Disordered" evidence="1">
    <location>
        <begin position="1"/>
        <end position="47"/>
    </location>
</feature>
<dbReference type="Proteomes" id="UP001189429">
    <property type="component" value="Unassembled WGS sequence"/>
</dbReference>
<feature type="compositionally biased region" description="Low complexity" evidence="1">
    <location>
        <begin position="17"/>
        <end position="32"/>
    </location>
</feature>
<reference evidence="2" key="1">
    <citation type="submission" date="2023-10" db="EMBL/GenBank/DDBJ databases">
        <authorList>
            <person name="Chen Y."/>
            <person name="Shah S."/>
            <person name="Dougan E. K."/>
            <person name="Thang M."/>
            <person name="Chan C."/>
        </authorList>
    </citation>
    <scope>NUCLEOTIDE SEQUENCE [LARGE SCALE GENOMIC DNA]</scope>
</reference>
<organism evidence="2 3">
    <name type="scientific">Prorocentrum cordatum</name>
    <dbReference type="NCBI Taxonomy" id="2364126"/>
    <lineage>
        <taxon>Eukaryota</taxon>
        <taxon>Sar</taxon>
        <taxon>Alveolata</taxon>
        <taxon>Dinophyceae</taxon>
        <taxon>Prorocentrales</taxon>
        <taxon>Prorocentraceae</taxon>
        <taxon>Prorocentrum</taxon>
    </lineage>
</organism>
<feature type="compositionally biased region" description="Basic residues" evidence="1">
    <location>
        <begin position="33"/>
        <end position="47"/>
    </location>
</feature>
<dbReference type="SUPFAM" id="SSF54695">
    <property type="entry name" value="POZ domain"/>
    <property type="match status" value="1"/>
</dbReference>
<name>A0ABN9RIL1_9DINO</name>
<evidence type="ECO:0000256" key="1">
    <source>
        <dbReference type="SAM" id="MobiDB-lite"/>
    </source>
</evidence>
<sequence length="301" mass="32921">PLPRGLGRARRDGGGPAWRRVAGPGAPAPGLLRGRRRAARRGPARRGRLQRLALGGADVPAGGGALRSQYRERPACHCAPQRGWLPVHVHPGHAAVGPPLDARAHVLGRTPSAARRGRLVRHRPRRPPLPPHHHVLNYLRDGSVPLGLPRVDRLELLRELDFYGLAALYTIVGGPTVAAARMSGGGDGLWLQNLTYELACAEASDFSASTHSHRPRPSRSVYARLRYGQEYSGDWIVSSPRNLANVKYELYDACLARDPITALNKMGAAGFRPCTDPPEIPVSSRCNSDSWEIMMYKDVWQ</sequence>
<evidence type="ECO:0008006" key="4">
    <source>
        <dbReference type="Google" id="ProtNLM"/>
    </source>
</evidence>
<evidence type="ECO:0000313" key="3">
    <source>
        <dbReference type="Proteomes" id="UP001189429"/>
    </source>
</evidence>
<comment type="caution">
    <text evidence="2">The sequence shown here is derived from an EMBL/GenBank/DDBJ whole genome shotgun (WGS) entry which is preliminary data.</text>
</comment>
<gene>
    <name evidence="2" type="ORF">PCOR1329_LOCUS21051</name>
</gene>
<protein>
    <recommendedName>
        <fullName evidence="4">Phospholipase B-like</fullName>
    </recommendedName>
</protein>
<keyword evidence="3" id="KW-1185">Reference proteome</keyword>
<dbReference type="InterPro" id="IPR011333">
    <property type="entry name" value="SKP1/BTB/POZ_sf"/>
</dbReference>
<proteinExistence type="predicted"/>
<evidence type="ECO:0000313" key="2">
    <source>
        <dbReference type="EMBL" id="CAK0818931.1"/>
    </source>
</evidence>
<dbReference type="EMBL" id="CAUYUJ010006880">
    <property type="protein sequence ID" value="CAK0818931.1"/>
    <property type="molecule type" value="Genomic_DNA"/>
</dbReference>
<feature type="non-terminal residue" evidence="2">
    <location>
        <position position="1"/>
    </location>
</feature>
<accession>A0ABN9RIL1</accession>